<accession>A0A699KQ57</accession>
<organism evidence="1">
    <name type="scientific">Tanacetum cinerariifolium</name>
    <name type="common">Dalmatian daisy</name>
    <name type="synonym">Chrysanthemum cinerariifolium</name>
    <dbReference type="NCBI Taxonomy" id="118510"/>
    <lineage>
        <taxon>Eukaryota</taxon>
        <taxon>Viridiplantae</taxon>
        <taxon>Streptophyta</taxon>
        <taxon>Embryophyta</taxon>
        <taxon>Tracheophyta</taxon>
        <taxon>Spermatophyta</taxon>
        <taxon>Magnoliopsida</taxon>
        <taxon>eudicotyledons</taxon>
        <taxon>Gunneridae</taxon>
        <taxon>Pentapetalae</taxon>
        <taxon>asterids</taxon>
        <taxon>campanulids</taxon>
        <taxon>Asterales</taxon>
        <taxon>Asteraceae</taxon>
        <taxon>Asteroideae</taxon>
        <taxon>Anthemideae</taxon>
        <taxon>Anthemidinae</taxon>
        <taxon>Tanacetum</taxon>
    </lineage>
</organism>
<feature type="non-terminal residue" evidence="1">
    <location>
        <position position="152"/>
    </location>
</feature>
<reference evidence="1" key="1">
    <citation type="journal article" date="2019" name="Sci. Rep.">
        <title>Draft genome of Tanacetum cinerariifolium, the natural source of mosquito coil.</title>
        <authorList>
            <person name="Yamashiro T."/>
            <person name="Shiraishi A."/>
            <person name="Satake H."/>
            <person name="Nakayama K."/>
        </authorList>
    </citation>
    <scope>NUCLEOTIDE SEQUENCE</scope>
</reference>
<sequence>MSYRAISNAGFNLHDKVSDVVANGSWLWPTAWYDTFTVLINVPTPSLNNEQPDTLHWRMRGGSFKLFFVRDAWHSVRDQGNEVWFCVLQVVDIQFASNKWDDIMAWLSPISDRNNVIIIVARLVLAAISYCVWQERNNRVHGKSEEFRTADQ</sequence>
<dbReference type="EMBL" id="BKCJ010530836">
    <property type="protein sequence ID" value="GFB00055.1"/>
    <property type="molecule type" value="Genomic_DNA"/>
</dbReference>
<evidence type="ECO:0008006" key="2">
    <source>
        <dbReference type="Google" id="ProtNLM"/>
    </source>
</evidence>
<name>A0A699KQ57_TANCI</name>
<dbReference type="AlphaFoldDB" id="A0A699KQ57"/>
<evidence type="ECO:0000313" key="1">
    <source>
        <dbReference type="EMBL" id="GFB00055.1"/>
    </source>
</evidence>
<proteinExistence type="predicted"/>
<gene>
    <name evidence="1" type="ORF">Tci_672026</name>
</gene>
<comment type="caution">
    <text evidence="1">The sequence shown here is derived from an EMBL/GenBank/DDBJ whole genome shotgun (WGS) entry which is preliminary data.</text>
</comment>
<protein>
    <recommendedName>
        <fullName evidence="2">Reverse transcriptase zinc-binding domain-containing protein</fullName>
    </recommendedName>
</protein>